<accession>A0A433P669</accession>
<gene>
    <name evidence="2" type="ORF">BC938DRAFT_478192</name>
</gene>
<evidence type="ECO:0000313" key="3">
    <source>
        <dbReference type="Proteomes" id="UP000274822"/>
    </source>
</evidence>
<dbReference type="Proteomes" id="UP000274822">
    <property type="component" value="Unassembled WGS sequence"/>
</dbReference>
<organism evidence="2 3">
    <name type="scientific">Jimgerdemannia flammicorona</name>
    <dbReference type="NCBI Taxonomy" id="994334"/>
    <lineage>
        <taxon>Eukaryota</taxon>
        <taxon>Fungi</taxon>
        <taxon>Fungi incertae sedis</taxon>
        <taxon>Mucoromycota</taxon>
        <taxon>Mucoromycotina</taxon>
        <taxon>Endogonomycetes</taxon>
        <taxon>Endogonales</taxon>
        <taxon>Endogonaceae</taxon>
        <taxon>Jimgerdemannia</taxon>
    </lineage>
</organism>
<sequence length="27" mass="2929">MVALHRPAHLPDQSEVGRVAGEADRCN</sequence>
<protein>
    <submittedName>
        <fullName evidence="2">Uncharacterized protein</fullName>
    </submittedName>
</protein>
<dbReference type="EMBL" id="RBNJ01031370">
    <property type="protein sequence ID" value="RUS13021.1"/>
    <property type="molecule type" value="Genomic_DNA"/>
</dbReference>
<proteinExistence type="predicted"/>
<reference evidence="2 3" key="1">
    <citation type="journal article" date="2018" name="New Phytol.">
        <title>Phylogenomics of Endogonaceae and evolution of mycorrhizas within Mucoromycota.</title>
        <authorList>
            <person name="Chang Y."/>
            <person name="Desiro A."/>
            <person name="Na H."/>
            <person name="Sandor L."/>
            <person name="Lipzen A."/>
            <person name="Clum A."/>
            <person name="Barry K."/>
            <person name="Grigoriev I.V."/>
            <person name="Martin F.M."/>
            <person name="Stajich J.E."/>
            <person name="Smith M.E."/>
            <person name="Bonito G."/>
            <person name="Spatafora J.W."/>
        </authorList>
    </citation>
    <scope>NUCLEOTIDE SEQUENCE [LARGE SCALE GENOMIC DNA]</scope>
    <source>
        <strain evidence="2 3">AD002</strain>
    </source>
</reference>
<evidence type="ECO:0000313" key="2">
    <source>
        <dbReference type="EMBL" id="RUS13021.1"/>
    </source>
</evidence>
<evidence type="ECO:0000256" key="1">
    <source>
        <dbReference type="SAM" id="MobiDB-lite"/>
    </source>
</evidence>
<comment type="caution">
    <text evidence="2">The sequence shown here is derived from an EMBL/GenBank/DDBJ whole genome shotgun (WGS) entry which is preliminary data.</text>
</comment>
<keyword evidence="3" id="KW-1185">Reference proteome</keyword>
<dbReference type="AlphaFoldDB" id="A0A433P669"/>
<name>A0A433P669_9FUNG</name>
<feature type="region of interest" description="Disordered" evidence="1">
    <location>
        <begin position="1"/>
        <end position="27"/>
    </location>
</feature>
<feature type="non-terminal residue" evidence="2">
    <location>
        <position position="27"/>
    </location>
</feature>